<dbReference type="OrthoDB" id="6335185at2759"/>
<dbReference type="Gene3D" id="2.60.40.10">
    <property type="entry name" value="Immunoglobulins"/>
    <property type="match status" value="1"/>
</dbReference>
<protein>
    <submittedName>
        <fullName evidence="1">Uncharacterized protein</fullName>
    </submittedName>
</protein>
<dbReference type="EMBL" id="SEYY01005343">
    <property type="protein sequence ID" value="KAB7503338.1"/>
    <property type="molecule type" value="Genomic_DNA"/>
</dbReference>
<dbReference type="InterPro" id="IPR036179">
    <property type="entry name" value="Ig-like_dom_sf"/>
</dbReference>
<dbReference type="AlphaFoldDB" id="A0A5N5TBA7"/>
<dbReference type="InterPro" id="IPR013783">
    <property type="entry name" value="Ig-like_fold"/>
</dbReference>
<dbReference type="Proteomes" id="UP000326759">
    <property type="component" value="Unassembled WGS sequence"/>
</dbReference>
<organism evidence="1 2">
    <name type="scientific">Armadillidium nasatum</name>
    <dbReference type="NCBI Taxonomy" id="96803"/>
    <lineage>
        <taxon>Eukaryota</taxon>
        <taxon>Metazoa</taxon>
        <taxon>Ecdysozoa</taxon>
        <taxon>Arthropoda</taxon>
        <taxon>Crustacea</taxon>
        <taxon>Multicrustacea</taxon>
        <taxon>Malacostraca</taxon>
        <taxon>Eumalacostraca</taxon>
        <taxon>Peracarida</taxon>
        <taxon>Isopoda</taxon>
        <taxon>Oniscidea</taxon>
        <taxon>Crinocheta</taxon>
        <taxon>Armadillidiidae</taxon>
        <taxon>Armadillidium</taxon>
    </lineage>
</organism>
<comment type="caution">
    <text evidence="1">The sequence shown here is derived from an EMBL/GenBank/DDBJ whole genome shotgun (WGS) entry which is preliminary data.</text>
</comment>
<accession>A0A5N5TBA7</accession>
<name>A0A5N5TBA7_9CRUS</name>
<keyword evidence="2" id="KW-1185">Reference proteome</keyword>
<evidence type="ECO:0000313" key="2">
    <source>
        <dbReference type="Proteomes" id="UP000326759"/>
    </source>
</evidence>
<sequence length="238" mass="26981">MVHKKIVNEGDDFLWDMQFEGYPKNLIYTFYNPYGDLFLHNDKRANANYLYEEGKLSLSIKKVTAEDFGNYSVRLEAPNGSCDENYVMLVVNGRPKAQFSEIPSILPPDKNFTITLFILAFDLDKSEPDVFCYLEPNCHIGLRFCPADEVSSESYRLEKDIGPPNRFKVVFSLRLSSSGRLHQSAPFLVMVRTENALVNLTISGTLETINATEGDNISISCFALDSLYNFVFINYSGT</sequence>
<reference evidence="1 2" key="1">
    <citation type="journal article" date="2019" name="PLoS Biol.">
        <title>Sex chromosomes control vertical transmission of feminizing Wolbachia symbionts in an isopod.</title>
        <authorList>
            <person name="Becking T."/>
            <person name="Chebbi M.A."/>
            <person name="Giraud I."/>
            <person name="Moumen B."/>
            <person name="Laverre T."/>
            <person name="Caubet Y."/>
            <person name="Peccoud J."/>
            <person name="Gilbert C."/>
            <person name="Cordaux R."/>
        </authorList>
    </citation>
    <scope>NUCLEOTIDE SEQUENCE [LARGE SCALE GENOMIC DNA]</scope>
    <source>
        <strain evidence="1">ANa2</strain>
        <tissue evidence="1">Whole body excluding digestive tract and cuticle</tissue>
    </source>
</reference>
<proteinExistence type="predicted"/>
<evidence type="ECO:0000313" key="1">
    <source>
        <dbReference type="EMBL" id="KAB7503338.1"/>
    </source>
</evidence>
<gene>
    <name evidence="1" type="ORF">Anas_09911</name>
</gene>
<dbReference type="SUPFAM" id="SSF48726">
    <property type="entry name" value="Immunoglobulin"/>
    <property type="match status" value="1"/>
</dbReference>